<dbReference type="InterPro" id="IPR010183">
    <property type="entry name" value="Phage_lambda_Bet"/>
</dbReference>
<evidence type="ECO:0008006" key="4">
    <source>
        <dbReference type="Google" id="ProtNLM"/>
    </source>
</evidence>
<name>A0ABN6RY25_9BACT</name>
<feature type="compositionally biased region" description="Basic and acidic residues" evidence="1">
    <location>
        <begin position="220"/>
        <end position="229"/>
    </location>
</feature>
<dbReference type="InterPro" id="IPR018330">
    <property type="entry name" value="RecT_fam"/>
</dbReference>
<evidence type="ECO:0000313" key="3">
    <source>
        <dbReference type="Proteomes" id="UP001317742"/>
    </source>
</evidence>
<dbReference type="EMBL" id="AP026709">
    <property type="protein sequence ID" value="BDQ35895.1"/>
    <property type="molecule type" value="Genomic_DNA"/>
</dbReference>
<feature type="compositionally biased region" description="Polar residues" evidence="1">
    <location>
        <begin position="232"/>
        <end position="244"/>
    </location>
</feature>
<dbReference type="RefSeq" id="WP_281761825.1">
    <property type="nucleotide sequence ID" value="NZ_AP026709.1"/>
</dbReference>
<gene>
    <name evidence="2" type="ORF">SYK_02550</name>
</gene>
<organism evidence="2 3">
    <name type="scientific">Pseudodesulfovibrio nedwellii</name>
    <dbReference type="NCBI Taxonomy" id="2973072"/>
    <lineage>
        <taxon>Bacteria</taxon>
        <taxon>Pseudomonadati</taxon>
        <taxon>Thermodesulfobacteriota</taxon>
        <taxon>Desulfovibrionia</taxon>
        <taxon>Desulfovibrionales</taxon>
        <taxon>Desulfovibrionaceae</taxon>
    </lineage>
</organism>
<dbReference type="NCBIfam" id="TIGR01913">
    <property type="entry name" value="bet_lambda"/>
    <property type="match status" value="1"/>
</dbReference>
<protein>
    <recommendedName>
        <fullName evidence="4">Phage recombination protein Bet</fullName>
    </recommendedName>
</protein>
<dbReference type="Proteomes" id="UP001317742">
    <property type="component" value="Chromosome"/>
</dbReference>
<accession>A0ABN6RY25</accession>
<keyword evidence="3" id="KW-1185">Reference proteome</keyword>
<sequence>MTQVNNSLVPQQAGNGNKGALIAKFSEKFGVDQNQLAGILKATCFKQSSKKGQPPADVTNEQMAALLIVADQYGLNPFTKEIYAFPDKGKGIVPIVGVDGWTRIMNEHPAFDGMEFNYSEDIVTIDADAKPCPAWIEVVVYRTDRTRPIKIREYLAECYRPAFDGKYGKIAGPWQSHTSRFLRHKALIQGARTAFGFSGIYEEDEAKHIAEARVVGMNRDMPKAIDTKPVKTKTQTQHSAQDQPSPEDALFDSDGTGDNTEPTEDELAINVFDDAADKYNSGSAADKKARLLKSLKAYGANQNDMEKLVGKTYGQWALKERIALLKAYRALAFGEDPAIVFPTQ</sequence>
<feature type="region of interest" description="Disordered" evidence="1">
    <location>
        <begin position="220"/>
        <end position="263"/>
    </location>
</feature>
<proteinExistence type="predicted"/>
<dbReference type="Pfam" id="PF03837">
    <property type="entry name" value="RecT"/>
    <property type="match status" value="1"/>
</dbReference>
<evidence type="ECO:0000256" key="1">
    <source>
        <dbReference type="SAM" id="MobiDB-lite"/>
    </source>
</evidence>
<evidence type="ECO:0000313" key="2">
    <source>
        <dbReference type="EMBL" id="BDQ35895.1"/>
    </source>
</evidence>
<reference evidence="2 3" key="1">
    <citation type="submission" date="2022-08" db="EMBL/GenBank/DDBJ databases">
        <title>Genome Sequence of the sulphate-reducing bacterium, Pseudodesulfovibrio sp. SYK.</title>
        <authorList>
            <person name="Kondo R."/>
            <person name="Kataoka T."/>
        </authorList>
    </citation>
    <scope>NUCLEOTIDE SEQUENCE [LARGE SCALE GENOMIC DNA]</scope>
    <source>
        <strain evidence="2 3">SYK</strain>
    </source>
</reference>